<evidence type="ECO:0000256" key="2">
    <source>
        <dbReference type="ARBA" id="ARBA00022679"/>
    </source>
</evidence>
<dbReference type="InterPro" id="IPR002893">
    <property type="entry name" value="Znf_MYND"/>
</dbReference>
<dbReference type="PANTHER" id="PTHR46165:SF5">
    <property type="entry name" value="RE32936P"/>
    <property type="match status" value="1"/>
</dbReference>
<feature type="domain" description="MYND-type" evidence="8">
    <location>
        <begin position="306"/>
        <end position="345"/>
    </location>
</feature>
<dbReference type="GO" id="GO:0008168">
    <property type="term" value="F:methyltransferase activity"/>
    <property type="evidence" value="ECO:0007669"/>
    <property type="project" value="UniProtKB-KW"/>
</dbReference>
<name>A0AAN9AH19_HALRR</name>
<proteinExistence type="predicted"/>
<keyword evidence="7" id="KW-0802">TPR repeat</keyword>
<reference evidence="9 10" key="1">
    <citation type="submission" date="2023-11" db="EMBL/GenBank/DDBJ databases">
        <title>Halocaridina rubra genome assembly.</title>
        <authorList>
            <person name="Smith C."/>
        </authorList>
    </citation>
    <scope>NUCLEOTIDE SEQUENCE [LARGE SCALE GENOMIC DNA]</scope>
    <source>
        <strain evidence="9">EP-1</strain>
        <tissue evidence="9">Whole</tissue>
    </source>
</reference>
<dbReference type="GO" id="GO:0032259">
    <property type="term" value="P:methylation"/>
    <property type="evidence" value="ECO:0007669"/>
    <property type="project" value="UniProtKB-KW"/>
</dbReference>
<dbReference type="PANTHER" id="PTHR46165">
    <property type="entry name" value="SET AND MYND DOMAIN-CONTAINING PROTEIN 4"/>
    <property type="match status" value="1"/>
</dbReference>
<evidence type="ECO:0000256" key="3">
    <source>
        <dbReference type="ARBA" id="ARBA00022691"/>
    </source>
</evidence>
<evidence type="ECO:0000313" key="9">
    <source>
        <dbReference type="EMBL" id="KAK7086786.1"/>
    </source>
</evidence>
<dbReference type="AlphaFoldDB" id="A0AAN9AH19"/>
<dbReference type="Pfam" id="PF01753">
    <property type="entry name" value="zf-MYND"/>
    <property type="match status" value="1"/>
</dbReference>
<evidence type="ECO:0000256" key="6">
    <source>
        <dbReference type="ARBA" id="ARBA00022833"/>
    </source>
</evidence>
<dbReference type="InterPro" id="IPR011990">
    <property type="entry name" value="TPR-like_helical_dom_sf"/>
</dbReference>
<sequence length="452" mass="51796">MSTEDAEYCERKLSSDRTLHSIREGFFKDYLDEIDYLLTQDFIDDFGQIKTDQERLVQIWNFKPIHKLKIRRFYKMKNREKSEIFRSQGNQAFQQLKNEEAIAYYSQAILLAPHNQVGENLSLGYANRSAVFFHQKKYQLCLDDIQLAIESGYPTRLMYKVLDRRGHCLVKLGLYEEASSNFANAIVALHGSELNAKKKQHLTRDLEAKRLQCSGKTNEKTDKVLESKACVFGNVNTSLPSASSAITVNQSETQGKKTYVGGCRTLTIPQVSRYAVARDSIPAGSILMAEKPYATAMKVDKISKLCFNCFKRLVAPVACTWCSSVSFCSAGCRNLALATHHKWECNYYDFLVDSGMSLNCFLSLRIITQHTLAFFQKIRPRLQEKVRLPSSEFPHSPSDYLSVYQLVGLEEHRQPNSFIPLTIMASFLLKLLQRANYFDRNEETGEHLWSQE</sequence>
<dbReference type="SUPFAM" id="SSF48452">
    <property type="entry name" value="TPR-like"/>
    <property type="match status" value="1"/>
</dbReference>
<dbReference type="SUPFAM" id="SSF144232">
    <property type="entry name" value="HIT/MYND zinc finger-like"/>
    <property type="match status" value="1"/>
</dbReference>
<dbReference type="SMART" id="SM00028">
    <property type="entry name" value="TPR"/>
    <property type="match status" value="3"/>
</dbReference>
<dbReference type="Gene3D" id="1.25.40.10">
    <property type="entry name" value="Tetratricopeptide repeat domain"/>
    <property type="match status" value="1"/>
</dbReference>
<dbReference type="GO" id="GO:0042826">
    <property type="term" value="F:histone deacetylase binding"/>
    <property type="evidence" value="ECO:0007669"/>
    <property type="project" value="TreeGrafter"/>
</dbReference>
<keyword evidence="4" id="KW-0479">Metal-binding</keyword>
<keyword evidence="3" id="KW-0949">S-adenosyl-L-methionine</keyword>
<keyword evidence="2" id="KW-0808">Transferase</keyword>
<dbReference type="PROSITE" id="PS01360">
    <property type="entry name" value="ZF_MYND_1"/>
    <property type="match status" value="1"/>
</dbReference>
<keyword evidence="10" id="KW-1185">Reference proteome</keyword>
<organism evidence="9 10">
    <name type="scientific">Halocaridina rubra</name>
    <name type="common">Hawaiian red shrimp</name>
    <dbReference type="NCBI Taxonomy" id="373956"/>
    <lineage>
        <taxon>Eukaryota</taxon>
        <taxon>Metazoa</taxon>
        <taxon>Ecdysozoa</taxon>
        <taxon>Arthropoda</taxon>
        <taxon>Crustacea</taxon>
        <taxon>Multicrustacea</taxon>
        <taxon>Malacostraca</taxon>
        <taxon>Eumalacostraca</taxon>
        <taxon>Eucarida</taxon>
        <taxon>Decapoda</taxon>
        <taxon>Pleocyemata</taxon>
        <taxon>Caridea</taxon>
        <taxon>Atyoidea</taxon>
        <taxon>Atyidae</taxon>
        <taxon>Halocaridina</taxon>
    </lineage>
</organism>
<dbReference type="Proteomes" id="UP001381693">
    <property type="component" value="Unassembled WGS sequence"/>
</dbReference>
<protein>
    <recommendedName>
        <fullName evidence="8">MYND-type domain-containing protein</fullName>
    </recommendedName>
</protein>
<evidence type="ECO:0000256" key="4">
    <source>
        <dbReference type="ARBA" id="ARBA00022723"/>
    </source>
</evidence>
<dbReference type="GO" id="GO:0008270">
    <property type="term" value="F:zinc ion binding"/>
    <property type="evidence" value="ECO:0007669"/>
    <property type="project" value="UniProtKB-KW"/>
</dbReference>
<keyword evidence="1" id="KW-0489">Methyltransferase</keyword>
<evidence type="ECO:0000259" key="8">
    <source>
        <dbReference type="PROSITE" id="PS01360"/>
    </source>
</evidence>
<accession>A0AAN9AH19</accession>
<evidence type="ECO:0000256" key="1">
    <source>
        <dbReference type="ARBA" id="ARBA00022603"/>
    </source>
</evidence>
<dbReference type="EMBL" id="JAXCGZ010000082">
    <property type="protein sequence ID" value="KAK7086786.1"/>
    <property type="molecule type" value="Genomic_DNA"/>
</dbReference>
<comment type="caution">
    <text evidence="9">The sequence shown here is derived from an EMBL/GenBank/DDBJ whole genome shotgun (WGS) entry which is preliminary data.</text>
</comment>
<dbReference type="PROSITE" id="PS50005">
    <property type="entry name" value="TPR"/>
    <property type="match status" value="1"/>
</dbReference>
<dbReference type="GO" id="GO:0005737">
    <property type="term" value="C:cytoplasm"/>
    <property type="evidence" value="ECO:0007669"/>
    <property type="project" value="TreeGrafter"/>
</dbReference>
<evidence type="ECO:0000256" key="7">
    <source>
        <dbReference type="PROSITE-ProRule" id="PRU00339"/>
    </source>
</evidence>
<keyword evidence="6" id="KW-0862">Zinc</keyword>
<dbReference type="InterPro" id="IPR052097">
    <property type="entry name" value="SET-MYND_domain_protein"/>
</dbReference>
<dbReference type="InterPro" id="IPR019734">
    <property type="entry name" value="TPR_rpt"/>
</dbReference>
<keyword evidence="5" id="KW-0863">Zinc-finger</keyword>
<evidence type="ECO:0000256" key="5">
    <source>
        <dbReference type="ARBA" id="ARBA00022771"/>
    </source>
</evidence>
<dbReference type="GO" id="GO:0005634">
    <property type="term" value="C:nucleus"/>
    <property type="evidence" value="ECO:0007669"/>
    <property type="project" value="TreeGrafter"/>
</dbReference>
<feature type="repeat" description="TPR" evidence="7">
    <location>
        <begin position="82"/>
        <end position="115"/>
    </location>
</feature>
<gene>
    <name evidence="9" type="ORF">SK128_009830</name>
</gene>
<evidence type="ECO:0000313" key="10">
    <source>
        <dbReference type="Proteomes" id="UP001381693"/>
    </source>
</evidence>